<sequence>MCLPVSRQSNATARPRVLCWWHRHFQLRYLQVGPHLGALALTRSILFFATNSNPGWRPHHLLETRLLGRFPQLLAERRLGFGKKKFGRCGTAQPSFGSRQTIKIVLQWVCRSNPNEGIVRSGSQSLLSLVATGFGALVVLAMGGYTGIFSRITDLGLTACRVVLVL</sequence>
<name>A0AAE0NQZ6_9PEZI</name>
<feature type="transmembrane region" description="Helical" evidence="1">
    <location>
        <begin position="126"/>
        <end position="148"/>
    </location>
</feature>
<keyword evidence="1" id="KW-0812">Transmembrane</keyword>
<evidence type="ECO:0000313" key="2">
    <source>
        <dbReference type="EMBL" id="KAK3385860.1"/>
    </source>
</evidence>
<keyword evidence="3" id="KW-1185">Reference proteome</keyword>
<evidence type="ECO:0000313" key="3">
    <source>
        <dbReference type="Proteomes" id="UP001285441"/>
    </source>
</evidence>
<reference evidence="2" key="2">
    <citation type="submission" date="2023-06" db="EMBL/GenBank/DDBJ databases">
        <authorList>
            <consortium name="Lawrence Berkeley National Laboratory"/>
            <person name="Haridas S."/>
            <person name="Hensen N."/>
            <person name="Bonometti L."/>
            <person name="Westerberg I."/>
            <person name="Brannstrom I.O."/>
            <person name="Guillou S."/>
            <person name="Cros-Aarteil S."/>
            <person name="Calhoun S."/>
            <person name="Kuo A."/>
            <person name="Mondo S."/>
            <person name="Pangilinan J."/>
            <person name="Riley R."/>
            <person name="LaButti K."/>
            <person name="Andreopoulos B."/>
            <person name="Lipzen A."/>
            <person name="Chen C."/>
            <person name="Yanf M."/>
            <person name="Daum C."/>
            <person name="Ng V."/>
            <person name="Clum A."/>
            <person name="Steindorff A."/>
            <person name="Ohm R."/>
            <person name="Martin F."/>
            <person name="Silar P."/>
            <person name="Natvig D."/>
            <person name="Lalanne C."/>
            <person name="Gautier V."/>
            <person name="Ament-velasquez S.L."/>
            <person name="Kruys A."/>
            <person name="Hutchinson M.I."/>
            <person name="Powell A.J."/>
            <person name="Barry K."/>
            <person name="Miller A.N."/>
            <person name="Grigoriev I.V."/>
            <person name="Debuchy R."/>
            <person name="Gladieux P."/>
            <person name="Thoren M.H."/>
            <person name="Johannesson H."/>
        </authorList>
    </citation>
    <scope>NUCLEOTIDE SEQUENCE</scope>
    <source>
        <strain evidence="2">CBS 232.78</strain>
    </source>
</reference>
<keyword evidence="1" id="KW-0472">Membrane</keyword>
<comment type="caution">
    <text evidence="2">The sequence shown here is derived from an EMBL/GenBank/DDBJ whole genome shotgun (WGS) entry which is preliminary data.</text>
</comment>
<reference evidence="2" key="1">
    <citation type="journal article" date="2023" name="Mol. Phylogenet. Evol.">
        <title>Genome-scale phylogeny and comparative genomics of the fungal order Sordariales.</title>
        <authorList>
            <person name="Hensen N."/>
            <person name="Bonometti L."/>
            <person name="Westerberg I."/>
            <person name="Brannstrom I.O."/>
            <person name="Guillou S."/>
            <person name="Cros-Aarteil S."/>
            <person name="Calhoun S."/>
            <person name="Haridas S."/>
            <person name="Kuo A."/>
            <person name="Mondo S."/>
            <person name="Pangilinan J."/>
            <person name="Riley R."/>
            <person name="LaButti K."/>
            <person name="Andreopoulos B."/>
            <person name="Lipzen A."/>
            <person name="Chen C."/>
            <person name="Yan M."/>
            <person name="Daum C."/>
            <person name="Ng V."/>
            <person name="Clum A."/>
            <person name="Steindorff A."/>
            <person name="Ohm R.A."/>
            <person name="Martin F."/>
            <person name="Silar P."/>
            <person name="Natvig D.O."/>
            <person name="Lalanne C."/>
            <person name="Gautier V."/>
            <person name="Ament-Velasquez S.L."/>
            <person name="Kruys A."/>
            <person name="Hutchinson M.I."/>
            <person name="Powell A.J."/>
            <person name="Barry K."/>
            <person name="Miller A.N."/>
            <person name="Grigoriev I.V."/>
            <person name="Debuchy R."/>
            <person name="Gladieux P."/>
            <person name="Hiltunen Thoren M."/>
            <person name="Johannesson H."/>
        </authorList>
    </citation>
    <scope>NUCLEOTIDE SEQUENCE</scope>
    <source>
        <strain evidence="2">CBS 232.78</strain>
    </source>
</reference>
<dbReference type="AlphaFoldDB" id="A0AAE0NQZ6"/>
<dbReference type="EMBL" id="JAULSW010000004">
    <property type="protein sequence ID" value="KAK3385860.1"/>
    <property type="molecule type" value="Genomic_DNA"/>
</dbReference>
<accession>A0AAE0NQZ6</accession>
<keyword evidence="1" id="KW-1133">Transmembrane helix</keyword>
<organism evidence="2 3">
    <name type="scientific">Podospora didyma</name>
    <dbReference type="NCBI Taxonomy" id="330526"/>
    <lineage>
        <taxon>Eukaryota</taxon>
        <taxon>Fungi</taxon>
        <taxon>Dikarya</taxon>
        <taxon>Ascomycota</taxon>
        <taxon>Pezizomycotina</taxon>
        <taxon>Sordariomycetes</taxon>
        <taxon>Sordariomycetidae</taxon>
        <taxon>Sordariales</taxon>
        <taxon>Podosporaceae</taxon>
        <taxon>Podospora</taxon>
    </lineage>
</organism>
<protein>
    <submittedName>
        <fullName evidence="2">Uncharacterized protein</fullName>
    </submittedName>
</protein>
<evidence type="ECO:0000256" key="1">
    <source>
        <dbReference type="SAM" id="Phobius"/>
    </source>
</evidence>
<proteinExistence type="predicted"/>
<dbReference type="Proteomes" id="UP001285441">
    <property type="component" value="Unassembled WGS sequence"/>
</dbReference>
<gene>
    <name evidence="2" type="ORF">B0H63DRAFT_188490</name>
</gene>